<dbReference type="Proteomes" id="UP001501126">
    <property type="component" value="Unassembled WGS sequence"/>
</dbReference>
<evidence type="ECO:0000313" key="4">
    <source>
        <dbReference type="Proteomes" id="UP001501126"/>
    </source>
</evidence>
<feature type="coiled-coil region" evidence="1">
    <location>
        <begin position="287"/>
        <end position="344"/>
    </location>
</feature>
<protein>
    <submittedName>
        <fullName evidence="3">MlaD family protein</fullName>
    </submittedName>
</protein>
<evidence type="ECO:0000256" key="1">
    <source>
        <dbReference type="SAM" id="Coils"/>
    </source>
</evidence>
<dbReference type="Pfam" id="PF02470">
    <property type="entry name" value="MlaD"/>
    <property type="match status" value="1"/>
</dbReference>
<feature type="domain" description="T-SNARE coiled-coil homology" evidence="2">
    <location>
        <begin position="171"/>
        <end position="233"/>
    </location>
</feature>
<comment type="caution">
    <text evidence="3">The sequence shown here is derived from an EMBL/GenBank/DDBJ whole genome shotgun (WGS) entry which is preliminary data.</text>
</comment>
<dbReference type="InterPro" id="IPR052336">
    <property type="entry name" value="MlaD_Phospholipid_Transporter"/>
</dbReference>
<gene>
    <name evidence="3" type="ORF">GCM10009118_16450</name>
</gene>
<name>A0ABP3Y0V5_9FLAO</name>
<accession>A0ABP3Y0V5</accession>
<dbReference type="InterPro" id="IPR003399">
    <property type="entry name" value="Mce/MlaD"/>
</dbReference>
<dbReference type="PANTHER" id="PTHR33371">
    <property type="entry name" value="INTERMEMBRANE PHOSPHOLIPID TRANSPORT SYSTEM BINDING PROTEIN MLAD-RELATED"/>
    <property type="match status" value="1"/>
</dbReference>
<evidence type="ECO:0000313" key="3">
    <source>
        <dbReference type="EMBL" id="GAA0875236.1"/>
    </source>
</evidence>
<keyword evidence="1" id="KW-0175">Coiled coil</keyword>
<sequence length="344" mass="37600">MKISKEFKTGLIVILAIAILIAGVNFLKGDNFFGGSPEYYAVFEESGYLEPSSAVTLNGVAVGTVKAIYNDPEDLRRVIIRFSITKEGLELPKGSIAEITSTSLLSKGLILKLDYEAQDGFHTVGDTLIGSVAPELTDAVTAEVLPIKEKLERLMSSVENMVVSVNAFWDTTAAQSLDGSLLEVKIAIARFGNLAKNLDEMVIRESSRLTDIFQNVESISANLKASNEKISNIIGNVSNLTDTLVTADFAGVIKKATTTLETMNTALKNAAEGNGTLGKLLYDEQLYNELVNTNKSLQELVEDIELHPEKYIHFSVFGKSEKGVKLTKSDEEKLRELLKEQNNK</sequence>
<keyword evidence="4" id="KW-1185">Reference proteome</keyword>
<reference evidence="4" key="1">
    <citation type="journal article" date="2019" name="Int. J. Syst. Evol. Microbiol.">
        <title>The Global Catalogue of Microorganisms (GCM) 10K type strain sequencing project: providing services to taxonomists for standard genome sequencing and annotation.</title>
        <authorList>
            <consortium name="The Broad Institute Genomics Platform"/>
            <consortium name="The Broad Institute Genome Sequencing Center for Infectious Disease"/>
            <person name="Wu L."/>
            <person name="Ma J."/>
        </authorList>
    </citation>
    <scope>NUCLEOTIDE SEQUENCE [LARGE SCALE GENOMIC DNA]</scope>
    <source>
        <strain evidence="4">JCM 16083</strain>
    </source>
</reference>
<dbReference type="RefSeq" id="WP_343786503.1">
    <property type="nucleotide sequence ID" value="NZ_BAAAFH010000011.1"/>
</dbReference>
<dbReference type="PANTHER" id="PTHR33371:SF4">
    <property type="entry name" value="INTERMEMBRANE PHOSPHOLIPID TRANSPORT SYSTEM BINDING PROTEIN MLAD"/>
    <property type="match status" value="1"/>
</dbReference>
<organism evidence="3 4">
    <name type="scientific">Wandonia haliotis</name>
    <dbReference type="NCBI Taxonomy" id="574963"/>
    <lineage>
        <taxon>Bacteria</taxon>
        <taxon>Pseudomonadati</taxon>
        <taxon>Bacteroidota</taxon>
        <taxon>Flavobacteriia</taxon>
        <taxon>Flavobacteriales</taxon>
        <taxon>Crocinitomicaceae</taxon>
        <taxon>Wandonia</taxon>
    </lineage>
</organism>
<evidence type="ECO:0000259" key="2">
    <source>
        <dbReference type="PROSITE" id="PS50192"/>
    </source>
</evidence>
<dbReference type="PROSITE" id="PS50192">
    <property type="entry name" value="T_SNARE"/>
    <property type="match status" value="1"/>
</dbReference>
<dbReference type="EMBL" id="BAAAFH010000011">
    <property type="protein sequence ID" value="GAA0875236.1"/>
    <property type="molecule type" value="Genomic_DNA"/>
</dbReference>
<dbReference type="InterPro" id="IPR000727">
    <property type="entry name" value="T_SNARE_dom"/>
</dbReference>
<proteinExistence type="predicted"/>